<feature type="chain" id="PRO_5032311526" description="C1q domain-containing protein" evidence="4">
    <location>
        <begin position="19"/>
        <end position="215"/>
    </location>
</feature>
<evidence type="ECO:0000256" key="2">
    <source>
        <dbReference type="ARBA" id="ARBA00022525"/>
    </source>
</evidence>
<dbReference type="InterPro" id="IPR050822">
    <property type="entry name" value="Cerebellin_Synaptic_Org"/>
</dbReference>
<feature type="domain" description="C1q" evidence="5">
    <location>
        <begin position="73"/>
        <end position="215"/>
    </location>
</feature>
<sequence length="215" mass="23887">MALKYVFVFSSVLACSYGLLLNNLTPPELEQLKAEIKADIMKEITSELPVQISNGLKSNTTRHIIAEIVKQISSDTHIAFMAALSNSITNPSNGQHIIFDKVQVNDGGCYNSRHGIFLASVSGLYTFTLNIASQHQSTSHSLHLNMMVRDKPMGYIFLDGNTQFWFRRSDTIVVHLNKGDDVWVKAFDVTGTVVINGDIGSYLHSHLSGFLIRKD</sequence>
<dbReference type="Pfam" id="PF00386">
    <property type="entry name" value="C1q"/>
    <property type="match status" value="1"/>
</dbReference>
<reference evidence="6" key="1">
    <citation type="submission" date="2018-11" db="EMBL/GenBank/DDBJ databases">
        <authorList>
            <person name="Alioto T."/>
            <person name="Alioto T."/>
        </authorList>
    </citation>
    <scope>NUCLEOTIDE SEQUENCE</scope>
</reference>
<comment type="caution">
    <text evidence="6">The sequence shown here is derived from an EMBL/GenBank/DDBJ whole genome shotgun (WGS) entry which is preliminary data.</text>
</comment>
<dbReference type="SMART" id="SM00110">
    <property type="entry name" value="C1Q"/>
    <property type="match status" value="1"/>
</dbReference>
<keyword evidence="7" id="KW-1185">Reference proteome</keyword>
<accession>A0A8B6GLT3</accession>
<evidence type="ECO:0000313" key="7">
    <source>
        <dbReference type="Proteomes" id="UP000596742"/>
    </source>
</evidence>
<name>A0A8B6GLT3_MYTGA</name>
<dbReference type="PROSITE" id="PS51257">
    <property type="entry name" value="PROKAR_LIPOPROTEIN"/>
    <property type="match status" value="1"/>
</dbReference>
<dbReference type="SUPFAM" id="SSF49842">
    <property type="entry name" value="TNF-like"/>
    <property type="match status" value="1"/>
</dbReference>
<dbReference type="EMBL" id="UYJE01008679">
    <property type="protein sequence ID" value="VDI66129.1"/>
    <property type="molecule type" value="Genomic_DNA"/>
</dbReference>
<evidence type="ECO:0000256" key="4">
    <source>
        <dbReference type="SAM" id="SignalP"/>
    </source>
</evidence>
<evidence type="ECO:0000256" key="1">
    <source>
        <dbReference type="ARBA" id="ARBA00004613"/>
    </source>
</evidence>
<dbReference type="Proteomes" id="UP000596742">
    <property type="component" value="Unassembled WGS sequence"/>
</dbReference>
<comment type="subcellular location">
    <subcellularLocation>
        <location evidence="1">Secreted</location>
    </subcellularLocation>
</comment>
<dbReference type="InterPro" id="IPR001073">
    <property type="entry name" value="C1q_dom"/>
</dbReference>
<dbReference type="GO" id="GO:0005576">
    <property type="term" value="C:extracellular region"/>
    <property type="evidence" value="ECO:0007669"/>
    <property type="project" value="UniProtKB-SubCell"/>
</dbReference>
<evidence type="ECO:0000313" key="6">
    <source>
        <dbReference type="EMBL" id="VDI66129.1"/>
    </source>
</evidence>
<dbReference type="PANTHER" id="PTHR22923">
    <property type="entry name" value="CEREBELLIN-RELATED"/>
    <property type="match status" value="1"/>
</dbReference>
<dbReference type="OrthoDB" id="6139485at2759"/>
<dbReference type="InterPro" id="IPR008983">
    <property type="entry name" value="Tumour_necrosis_fac-like_dom"/>
</dbReference>
<gene>
    <name evidence="6" type="ORF">MGAL_10B090644</name>
</gene>
<keyword evidence="3 4" id="KW-0732">Signal</keyword>
<protein>
    <recommendedName>
        <fullName evidence="5">C1q domain-containing protein</fullName>
    </recommendedName>
</protein>
<keyword evidence="2" id="KW-0964">Secreted</keyword>
<proteinExistence type="predicted"/>
<dbReference type="PANTHER" id="PTHR22923:SF116">
    <property type="entry name" value="C1Q DOMAIN-CONTAINING PROTEIN"/>
    <property type="match status" value="1"/>
</dbReference>
<evidence type="ECO:0000256" key="3">
    <source>
        <dbReference type="ARBA" id="ARBA00022729"/>
    </source>
</evidence>
<dbReference type="PROSITE" id="PS50871">
    <property type="entry name" value="C1Q"/>
    <property type="match status" value="1"/>
</dbReference>
<dbReference type="Gene3D" id="2.60.120.40">
    <property type="match status" value="1"/>
</dbReference>
<feature type="signal peptide" evidence="4">
    <location>
        <begin position="1"/>
        <end position="18"/>
    </location>
</feature>
<organism evidence="6 7">
    <name type="scientific">Mytilus galloprovincialis</name>
    <name type="common">Mediterranean mussel</name>
    <dbReference type="NCBI Taxonomy" id="29158"/>
    <lineage>
        <taxon>Eukaryota</taxon>
        <taxon>Metazoa</taxon>
        <taxon>Spiralia</taxon>
        <taxon>Lophotrochozoa</taxon>
        <taxon>Mollusca</taxon>
        <taxon>Bivalvia</taxon>
        <taxon>Autobranchia</taxon>
        <taxon>Pteriomorphia</taxon>
        <taxon>Mytilida</taxon>
        <taxon>Mytiloidea</taxon>
        <taxon>Mytilidae</taxon>
        <taxon>Mytilinae</taxon>
        <taxon>Mytilus</taxon>
    </lineage>
</organism>
<evidence type="ECO:0000259" key="5">
    <source>
        <dbReference type="PROSITE" id="PS50871"/>
    </source>
</evidence>
<dbReference type="PRINTS" id="PR00007">
    <property type="entry name" value="COMPLEMNTC1Q"/>
</dbReference>
<dbReference type="AlphaFoldDB" id="A0A8B6GLT3"/>